<dbReference type="OrthoDB" id="8613948at2"/>
<feature type="compositionally biased region" description="Polar residues" evidence="5">
    <location>
        <begin position="142"/>
        <end position="153"/>
    </location>
</feature>
<dbReference type="InterPro" id="IPR012899">
    <property type="entry name" value="LTXXQ"/>
</dbReference>
<feature type="signal peptide" evidence="6">
    <location>
        <begin position="1"/>
        <end position="22"/>
    </location>
</feature>
<evidence type="ECO:0000256" key="6">
    <source>
        <dbReference type="SAM" id="SignalP"/>
    </source>
</evidence>
<feature type="chain" id="PRO_5031203022" description="Periplasmic heavy metal sensor" evidence="6">
    <location>
        <begin position="23"/>
        <end position="179"/>
    </location>
</feature>
<dbReference type="KEGG" id="naq:D0T90_04060"/>
<dbReference type="EMBL" id="CP031699">
    <property type="protein sequence ID" value="QEY23776.1"/>
    <property type="molecule type" value="Genomic_DNA"/>
</dbReference>
<evidence type="ECO:0000256" key="2">
    <source>
        <dbReference type="ARBA" id="ARBA00008441"/>
    </source>
</evidence>
<dbReference type="PIRSF" id="PIRSF034445">
    <property type="entry name" value="CpxP_Spy"/>
    <property type="match status" value="1"/>
</dbReference>
<evidence type="ECO:0008006" key="9">
    <source>
        <dbReference type="Google" id="ProtNLM"/>
    </source>
</evidence>
<evidence type="ECO:0000256" key="3">
    <source>
        <dbReference type="ARBA" id="ARBA00022729"/>
    </source>
</evidence>
<accession>A0A5P3MQC9</accession>
<reference evidence="7 8" key="1">
    <citation type="submission" date="2018-08" db="EMBL/GenBank/DDBJ databases">
        <title>Neisseria animalis ATCC 49930 complete genome.</title>
        <authorList>
            <person name="Veseli I.A."/>
            <person name="Mascarenhas dos Santos A.C."/>
            <person name="Buttler R."/>
            <person name="Pombert J.-F."/>
        </authorList>
    </citation>
    <scope>NUCLEOTIDE SEQUENCE [LARGE SCALE GENOMIC DNA]</scope>
    <source>
        <strain evidence="7 8">ATCC 49930</strain>
    </source>
</reference>
<evidence type="ECO:0000256" key="5">
    <source>
        <dbReference type="SAM" id="MobiDB-lite"/>
    </source>
</evidence>
<keyword evidence="4" id="KW-0574">Periplasm</keyword>
<dbReference type="AlphaFoldDB" id="A0A5P3MQC9"/>
<keyword evidence="3 6" id="KW-0732">Signal</keyword>
<sequence>MMKKYFAIAAASLIGLAGIAAAAENMAHHNARSDKAERAMHKKGELPRDLQALNLNSKQKADIQKIIETHRADTKRDRTSNEAFRAEFRKKMQEYRAAEQQLISAKTFDETAARRMIAEHNQHHTDKEVQRLKTRHAVFQVLTPSQQKQWLDNQNKRMEKRGKKPHQNENHSRKTAPQQ</sequence>
<evidence type="ECO:0000256" key="4">
    <source>
        <dbReference type="ARBA" id="ARBA00022764"/>
    </source>
</evidence>
<dbReference type="RefSeq" id="WP_123796229.1">
    <property type="nucleotide sequence ID" value="NZ_CP031699.1"/>
</dbReference>
<comment type="similarity">
    <text evidence="2">Belongs to the CpxP/Spy family.</text>
</comment>
<dbReference type="Pfam" id="PF07813">
    <property type="entry name" value="LTXXQ"/>
    <property type="match status" value="1"/>
</dbReference>
<dbReference type="GO" id="GO:0051082">
    <property type="term" value="F:unfolded protein binding"/>
    <property type="evidence" value="ECO:0007669"/>
    <property type="project" value="TreeGrafter"/>
</dbReference>
<dbReference type="GO" id="GO:0030288">
    <property type="term" value="C:outer membrane-bounded periplasmic space"/>
    <property type="evidence" value="ECO:0007669"/>
    <property type="project" value="TreeGrafter"/>
</dbReference>
<dbReference type="PANTHER" id="PTHR38102">
    <property type="entry name" value="PERIPLASMIC CHAPERONE SPY"/>
    <property type="match status" value="1"/>
</dbReference>
<name>A0A5P3MQC9_NEIAN</name>
<dbReference type="Proteomes" id="UP000325536">
    <property type="component" value="Chromosome"/>
</dbReference>
<dbReference type="PANTHER" id="PTHR38102:SF1">
    <property type="entry name" value="PERIPLASMIC CHAPERONE SPY"/>
    <property type="match status" value="1"/>
</dbReference>
<feature type="region of interest" description="Disordered" evidence="5">
    <location>
        <begin position="140"/>
        <end position="179"/>
    </location>
</feature>
<evidence type="ECO:0000313" key="7">
    <source>
        <dbReference type="EMBL" id="QEY23776.1"/>
    </source>
</evidence>
<proteinExistence type="inferred from homology"/>
<protein>
    <recommendedName>
        <fullName evidence="9">Periplasmic heavy metal sensor</fullName>
    </recommendedName>
</protein>
<dbReference type="InterPro" id="IPR052211">
    <property type="entry name" value="Cpx_auxiliary_protein"/>
</dbReference>
<evidence type="ECO:0000313" key="8">
    <source>
        <dbReference type="Proteomes" id="UP000325536"/>
    </source>
</evidence>
<keyword evidence="8" id="KW-1185">Reference proteome</keyword>
<dbReference type="Gene3D" id="1.20.120.1490">
    <property type="match status" value="1"/>
</dbReference>
<organism evidence="7 8">
    <name type="scientific">Neisseria animalis</name>
    <dbReference type="NCBI Taxonomy" id="492"/>
    <lineage>
        <taxon>Bacteria</taxon>
        <taxon>Pseudomonadati</taxon>
        <taxon>Pseudomonadota</taxon>
        <taxon>Betaproteobacteria</taxon>
        <taxon>Neisseriales</taxon>
        <taxon>Neisseriaceae</taxon>
        <taxon>Neisseria</taxon>
    </lineage>
</organism>
<gene>
    <name evidence="7" type="ORF">D0T90_04060</name>
</gene>
<evidence type="ECO:0000256" key="1">
    <source>
        <dbReference type="ARBA" id="ARBA00004418"/>
    </source>
</evidence>
<comment type="subcellular location">
    <subcellularLocation>
        <location evidence="1">Periplasm</location>
    </subcellularLocation>
</comment>